<accession>A0A087DCG5</accession>
<dbReference type="EMBL" id="JGZN01000006">
    <property type="protein sequence ID" value="KFI93215.1"/>
    <property type="molecule type" value="Genomic_DNA"/>
</dbReference>
<dbReference type="RefSeq" id="WP_033890424.1">
    <property type="nucleotide sequence ID" value="NZ_JDUT01000003.1"/>
</dbReference>
<evidence type="ECO:0000313" key="2">
    <source>
        <dbReference type="Proteomes" id="UP000029066"/>
    </source>
</evidence>
<comment type="caution">
    <text evidence="1">The sequence shown here is derived from an EMBL/GenBank/DDBJ whole genome shotgun (WGS) entry which is preliminary data.</text>
</comment>
<name>A0A087DCG5_9BIFI</name>
<gene>
    <name evidence="1" type="ORF">BISA_1381</name>
</gene>
<sequence>MSDLNDTIDRLLDNWELHNKLAEQTRQADLERERLIKTAFAQGADYSRLTIATGLTRTTLWRMRKRFDSEPVEAGWDITSDRETRAGTPAEFVEDTIRDLLAERFFALADDPDSDDSAVEWWDDQHLNDAQRALRDDVARLALRAQTTRSDTIVDPGLGIRMTRSGKNE</sequence>
<protein>
    <submittedName>
        <fullName evidence="1">Uncharacterized protein</fullName>
    </submittedName>
</protein>
<organism evidence="1 2">
    <name type="scientific">Bifidobacterium saguini DSM 23967</name>
    <dbReference type="NCBI Taxonomy" id="1437607"/>
    <lineage>
        <taxon>Bacteria</taxon>
        <taxon>Bacillati</taxon>
        <taxon>Actinomycetota</taxon>
        <taxon>Actinomycetes</taxon>
        <taxon>Bifidobacteriales</taxon>
        <taxon>Bifidobacteriaceae</taxon>
        <taxon>Bifidobacterium</taxon>
    </lineage>
</organism>
<reference evidence="1 2" key="1">
    <citation type="submission" date="2014-03" db="EMBL/GenBank/DDBJ databases">
        <title>Genomics of Bifidobacteria.</title>
        <authorList>
            <person name="Ventura M."/>
            <person name="Milani C."/>
            <person name="Lugli G.A."/>
        </authorList>
    </citation>
    <scope>NUCLEOTIDE SEQUENCE [LARGE SCALE GENOMIC DNA]</scope>
    <source>
        <strain evidence="1 2">DSM 23967</strain>
    </source>
</reference>
<dbReference type="Proteomes" id="UP000029066">
    <property type="component" value="Unassembled WGS sequence"/>
</dbReference>
<dbReference type="AlphaFoldDB" id="A0A087DCG5"/>
<proteinExistence type="predicted"/>
<dbReference type="STRING" id="1437607.BISA_1381"/>
<evidence type="ECO:0000313" key="1">
    <source>
        <dbReference type="EMBL" id="KFI93215.1"/>
    </source>
</evidence>